<dbReference type="GO" id="GO:0000062">
    <property type="term" value="F:fatty-acyl-CoA binding"/>
    <property type="evidence" value="ECO:0007669"/>
    <property type="project" value="InterPro"/>
</dbReference>
<dbReference type="Proteomes" id="UP000013827">
    <property type="component" value="Unassembled WGS sequence"/>
</dbReference>
<evidence type="ECO:0000256" key="2">
    <source>
        <dbReference type="ARBA" id="ARBA00023121"/>
    </source>
</evidence>
<sequence>MSPMSPPVPYPPAGFVQRRREEEALRPQLPPQSVSPSTNAKASLNEPPSTNAKASLNEPPLTNAKAILGPCCPCLPLMSTWADQIEAARGQHSDVATFDAACSWVQDVAAPQRLLPDACLLRLYAAFKQATVGPAPPRSGQLDPKKRAKWQAWDAVRSLDKREARHLYCTLVTQFSAAAAAATPTRGGQPPTPTPKPTSAPAAATELLPVTSRVLSFGPSRSGAVVYRVASRWAGGGSVSTHRRFSDFRTLHTALRSPLSLGEFPCARAPFQTSALAARRVGELSAYISSLLSTACDALAAADGAGAAGGGARLAAVVLVDFLGGRPESRAQTPTPSKPTVGSAAAAAASSGGDEPAAVAPKPLGGSALKCGGGMLASLAVCIGPAAPA</sequence>
<feature type="compositionally biased region" description="Polar residues" evidence="3">
    <location>
        <begin position="31"/>
        <end position="54"/>
    </location>
</feature>
<dbReference type="SUPFAM" id="SSF64268">
    <property type="entry name" value="PX domain"/>
    <property type="match status" value="1"/>
</dbReference>
<feature type="region of interest" description="Disordered" evidence="3">
    <location>
        <begin position="21"/>
        <end position="57"/>
    </location>
</feature>
<feature type="region of interest" description="Disordered" evidence="3">
    <location>
        <begin position="181"/>
        <end position="202"/>
    </location>
</feature>
<comment type="similarity">
    <text evidence="1">Belongs to the ACBP family.</text>
</comment>
<dbReference type="KEGG" id="ehx:EMIHUDRAFT_437132"/>
<name>A0A0D3IQP9_EMIH1</name>
<dbReference type="HOGENOM" id="CLU_710660_0_0_1"/>
<dbReference type="InterPro" id="IPR000582">
    <property type="entry name" value="Acyl-CoA-binding_protein"/>
</dbReference>
<dbReference type="InterPro" id="IPR035984">
    <property type="entry name" value="Acyl-CoA-binding_sf"/>
</dbReference>
<dbReference type="InterPro" id="IPR036871">
    <property type="entry name" value="PX_dom_sf"/>
</dbReference>
<accession>A0A0D3IQP9</accession>
<evidence type="ECO:0000313" key="7">
    <source>
        <dbReference type="Proteomes" id="UP000013827"/>
    </source>
</evidence>
<dbReference type="Gene3D" id="3.30.1520.10">
    <property type="entry name" value="Phox-like domain"/>
    <property type="match status" value="1"/>
</dbReference>
<evidence type="ECO:0000259" key="5">
    <source>
        <dbReference type="PROSITE" id="PS51228"/>
    </source>
</evidence>
<dbReference type="EnsemblProtists" id="EOD13584">
    <property type="protein sequence ID" value="EOD13584"/>
    <property type="gene ID" value="EMIHUDRAFT_437132"/>
</dbReference>
<feature type="compositionally biased region" description="Polar residues" evidence="3">
    <location>
        <begin position="330"/>
        <end position="340"/>
    </location>
</feature>
<dbReference type="Gene3D" id="1.20.80.10">
    <property type="match status" value="1"/>
</dbReference>
<dbReference type="SUPFAM" id="SSF47027">
    <property type="entry name" value="Acyl-CoA binding protein"/>
    <property type="match status" value="1"/>
</dbReference>
<evidence type="ECO:0008006" key="8">
    <source>
        <dbReference type="Google" id="ProtNLM"/>
    </source>
</evidence>
<dbReference type="GO" id="GO:0035091">
    <property type="term" value="F:phosphatidylinositol binding"/>
    <property type="evidence" value="ECO:0007669"/>
    <property type="project" value="InterPro"/>
</dbReference>
<evidence type="ECO:0000259" key="4">
    <source>
        <dbReference type="PROSITE" id="PS50195"/>
    </source>
</evidence>
<dbReference type="GeneID" id="17259761"/>
<reference evidence="7" key="1">
    <citation type="journal article" date="2013" name="Nature">
        <title>Pan genome of the phytoplankton Emiliania underpins its global distribution.</title>
        <authorList>
            <person name="Read B.A."/>
            <person name="Kegel J."/>
            <person name="Klute M.J."/>
            <person name="Kuo A."/>
            <person name="Lefebvre S.C."/>
            <person name="Maumus F."/>
            <person name="Mayer C."/>
            <person name="Miller J."/>
            <person name="Monier A."/>
            <person name="Salamov A."/>
            <person name="Young J."/>
            <person name="Aguilar M."/>
            <person name="Claverie J.M."/>
            <person name="Frickenhaus S."/>
            <person name="Gonzalez K."/>
            <person name="Herman E.K."/>
            <person name="Lin Y.C."/>
            <person name="Napier J."/>
            <person name="Ogata H."/>
            <person name="Sarno A.F."/>
            <person name="Shmutz J."/>
            <person name="Schroeder D."/>
            <person name="de Vargas C."/>
            <person name="Verret F."/>
            <person name="von Dassow P."/>
            <person name="Valentin K."/>
            <person name="Van de Peer Y."/>
            <person name="Wheeler G."/>
            <person name="Dacks J.B."/>
            <person name="Delwiche C.F."/>
            <person name="Dyhrman S.T."/>
            <person name="Glockner G."/>
            <person name="John U."/>
            <person name="Richards T."/>
            <person name="Worden A.Z."/>
            <person name="Zhang X."/>
            <person name="Grigoriev I.V."/>
            <person name="Allen A.E."/>
            <person name="Bidle K."/>
            <person name="Borodovsky M."/>
            <person name="Bowler C."/>
            <person name="Brownlee C."/>
            <person name="Cock J.M."/>
            <person name="Elias M."/>
            <person name="Gladyshev V.N."/>
            <person name="Groth M."/>
            <person name="Guda C."/>
            <person name="Hadaegh A."/>
            <person name="Iglesias-Rodriguez M.D."/>
            <person name="Jenkins J."/>
            <person name="Jones B.M."/>
            <person name="Lawson T."/>
            <person name="Leese F."/>
            <person name="Lindquist E."/>
            <person name="Lobanov A."/>
            <person name="Lomsadze A."/>
            <person name="Malik S.B."/>
            <person name="Marsh M.E."/>
            <person name="Mackinder L."/>
            <person name="Mock T."/>
            <person name="Mueller-Roeber B."/>
            <person name="Pagarete A."/>
            <person name="Parker M."/>
            <person name="Probert I."/>
            <person name="Quesneville H."/>
            <person name="Raines C."/>
            <person name="Rensing S.A."/>
            <person name="Riano-Pachon D.M."/>
            <person name="Richier S."/>
            <person name="Rokitta S."/>
            <person name="Shiraiwa Y."/>
            <person name="Soanes D.M."/>
            <person name="van der Giezen M."/>
            <person name="Wahlund T.M."/>
            <person name="Williams B."/>
            <person name="Wilson W."/>
            <person name="Wolfe G."/>
            <person name="Wurch L.L."/>
        </authorList>
    </citation>
    <scope>NUCLEOTIDE SEQUENCE</scope>
</reference>
<organism evidence="6 7">
    <name type="scientific">Emiliania huxleyi (strain CCMP1516)</name>
    <dbReference type="NCBI Taxonomy" id="280463"/>
    <lineage>
        <taxon>Eukaryota</taxon>
        <taxon>Haptista</taxon>
        <taxon>Haptophyta</taxon>
        <taxon>Prymnesiophyceae</taxon>
        <taxon>Isochrysidales</taxon>
        <taxon>Noelaerhabdaceae</taxon>
        <taxon>Emiliania</taxon>
    </lineage>
</organism>
<keyword evidence="2" id="KW-0446">Lipid-binding</keyword>
<dbReference type="PANTHER" id="PTHR23310">
    <property type="entry name" value="ACYL-COA-BINDING PROTEIN, ACBP"/>
    <property type="match status" value="1"/>
</dbReference>
<evidence type="ECO:0000313" key="6">
    <source>
        <dbReference type="EnsemblProtists" id="EOD13584"/>
    </source>
</evidence>
<evidence type="ECO:0000256" key="3">
    <source>
        <dbReference type="SAM" id="MobiDB-lite"/>
    </source>
</evidence>
<dbReference type="GO" id="GO:0006631">
    <property type="term" value="P:fatty acid metabolic process"/>
    <property type="evidence" value="ECO:0007669"/>
    <property type="project" value="TreeGrafter"/>
</dbReference>
<dbReference type="PANTHER" id="PTHR23310:SF62">
    <property type="entry name" value="ACYL-COA BINDING PROTEIN 1, ISOFORM A"/>
    <property type="match status" value="1"/>
</dbReference>
<dbReference type="PROSITE" id="PS50195">
    <property type="entry name" value="PX"/>
    <property type="match status" value="1"/>
</dbReference>
<dbReference type="InterPro" id="IPR014352">
    <property type="entry name" value="FERM/acyl-CoA-bd_prot_sf"/>
</dbReference>
<dbReference type="Pfam" id="PF00887">
    <property type="entry name" value="ACBP"/>
    <property type="match status" value="1"/>
</dbReference>
<evidence type="ECO:0000256" key="1">
    <source>
        <dbReference type="ARBA" id="ARBA00005567"/>
    </source>
</evidence>
<protein>
    <recommendedName>
        <fullName evidence="8">ACB domain-containing protein</fullName>
    </recommendedName>
</protein>
<keyword evidence="7" id="KW-1185">Reference proteome</keyword>
<dbReference type="InterPro" id="IPR001683">
    <property type="entry name" value="PX_dom"/>
</dbReference>
<dbReference type="CDD" id="cd06093">
    <property type="entry name" value="PX_domain"/>
    <property type="match status" value="1"/>
</dbReference>
<dbReference type="STRING" id="2903.R1DY13"/>
<reference evidence="6" key="2">
    <citation type="submission" date="2024-10" db="UniProtKB">
        <authorList>
            <consortium name="EnsemblProtists"/>
        </authorList>
    </citation>
    <scope>IDENTIFICATION</scope>
</reference>
<feature type="region of interest" description="Disordered" evidence="3">
    <location>
        <begin position="327"/>
        <end position="347"/>
    </location>
</feature>
<dbReference type="PROSITE" id="PS51228">
    <property type="entry name" value="ACB_2"/>
    <property type="match status" value="1"/>
</dbReference>
<dbReference type="AlphaFoldDB" id="A0A0D3IQP9"/>
<feature type="domain" description="PX" evidence="4">
    <location>
        <begin position="205"/>
        <end position="330"/>
    </location>
</feature>
<proteinExistence type="inferred from homology"/>
<feature type="domain" description="ACB" evidence="5">
    <location>
        <begin position="94"/>
        <end position="181"/>
    </location>
</feature>
<dbReference type="RefSeq" id="XP_005766013.1">
    <property type="nucleotide sequence ID" value="XM_005765956.1"/>
</dbReference>
<dbReference type="PaxDb" id="2903-EOD13584"/>